<evidence type="ECO:0000313" key="2">
    <source>
        <dbReference type="Proteomes" id="UP000184609"/>
    </source>
</evidence>
<gene>
    <name evidence="1" type="ORF">SAMN04488108_1777</name>
</gene>
<reference evidence="2" key="1">
    <citation type="submission" date="2016-12" db="EMBL/GenBank/DDBJ databases">
        <authorList>
            <person name="Varghese N."/>
            <person name="Submissions S."/>
        </authorList>
    </citation>
    <scope>NUCLEOTIDE SEQUENCE [LARGE SCALE GENOMIC DNA]</scope>
    <source>
        <strain evidence="2">DSM 25035</strain>
    </source>
</reference>
<dbReference type="AlphaFoldDB" id="A0A1M7ZAR8"/>
<dbReference type="InterPro" id="IPR045390">
    <property type="entry name" value="ABC-3C_MC3"/>
</dbReference>
<sequence>MNDFGESIYKIYNNPFILTPIIISFYKNYYGNEKDILLSYLILPIVLEIDHLSEIKMINVKTPLSRFTKNKEFMAGFYDRFEHYQHITNLCLKYALECDYIKINQNLKVTVITDEILYTDPSLKKSLEISNNLHKVFKKINIVNIYQAFGIKKL</sequence>
<protein>
    <submittedName>
        <fullName evidence="1">Uncharacterized protein</fullName>
    </submittedName>
</protein>
<accession>A0A1M7ZAR8</accession>
<dbReference type="Proteomes" id="UP000184609">
    <property type="component" value="Unassembled WGS sequence"/>
</dbReference>
<dbReference type="EMBL" id="FRXN01000002">
    <property type="protein sequence ID" value="SHO62008.1"/>
    <property type="molecule type" value="Genomic_DNA"/>
</dbReference>
<dbReference type="STRING" id="1073327.SAMN04488108_1777"/>
<dbReference type="Pfam" id="PF20131">
    <property type="entry name" value="MC3"/>
    <property type="match status" value="1"/>
</dbReference>
<dbReference type="RefSeq" id="WP_073571415.1">
    <property type="nucleotide sequence ID" value="NZ_FRXN01000002.1"/>
</dbReference>
<name>A0A1M7ZAR8_9BACT</name>
<proteinExistence type="predicted"/>
<evidence type="ECO:0000313" key="1">
    <source>
        <dbReference type="EMBL" id="SHO62008.1"/>
    </source>
</evidence>
<organism evidence="1 2">
    <name type="scientific">Algoriphagus zhangzhouensis</name>
    <dbReference type="NCBI Taxonomy" id="1073327"/>
    <lineage>
        <taxon>Bacteria</taxon>
        <taxon>Pseudomonadati</taxon>
        <taxon>Bacteroidota</taxon>
        <taxon>Cytophagia</taxon>
        <taxon>Cytophagales</taxon>
        <taxon>Cyclobacteriaceae</taxon>
        <taxon>Algoriphagus</taxon>
    </lineage>
</organism>
<dbReference type="OrthoDB" id="1494051at2"/>
<keyword evidence="2" id="KW-1185">Reference proteome</keyword>